<sequence>MPSTDSAVSRIVAELTGQLADDLGTAALDYLATPDFAAVVFQARTHPVLHEAARTHLREGLRLAGVPDVSVADTIHRRLITYTDPVDFSADLGFLLAAANRAGLVLQRLTSLAEIHHFTTRLRRQIVALHSEIRLPHADVGRAVPCDLLYVEPEIDSSELGTPRGRTVILGDPGSGKSTFAAKLAHDVASEASGRVPFLIVLRDFQKPLADYSGIPHCLESMCRAPYDVDPPPDAVDYLLATNRAVVVLDGLDELTDLTLRRRVVMQLESFARQHPLVPIVVTTRGHGYQESPLNAETFRQVTLPAFTEHQVKAYAQRWYALDESNPRSEQFRLTSSFLEDSRHVPELRSNPLLLSLLCAMSSSDRYLARNLALVYERCAVLLFERWDALRGIATPFKFDRRVRRVLADLAWQMLSAPVSGSLLSHTRITAFLTDHAAMSSDDHDELVMATTALLDHCTGRAWLMTDFGSTDTEPLLGFTHRAFLELLAASHVLRTHDSAAEIWAALRPNVDGWGAMPQIALQLFDRSFANGIDSLLQLANRDYADMFAAKALSHAHLRPALTETITHLCAGRALAVDPDERVSFFPTGELPANDEPLLICLRDSLAGNVPIVLNALTEFMEQLPSGQLRAAQLVRGVLSLPWPDRAALARLERLSRLASRLEMAQERGPHAYFEFWSCLGQSVPSLVMEEMYDSSNLPSDKPWISGERWLRDYERARHPLPATRLGPGLSLPYLEMHVEHGHPLPFEPTQVHVALLDARRRAEATGSDDLLRAWTSNRFNVFSWQEKA</sequence>
<dbReference type="SUPFAM" id="SSF52540">
    <property type="entry name" value="P-loop containing nucleoside triphosphate hydrolases"/>
    <property type="match status" value="1"/>
</dbReference>
<dbReference type="Proteomes" id="UP001285521">
    <property type="component" value="Unassembled WGS sequence"/>
</dbReference>
<evidence type="ECO:0000259" key="1">
    <source>
        <dbReference type="PROSITE" id="PS50837"/>
    </source>
</evidence>
<organism evidence="2 3">
    <name type="scientific">Lentzea miocenica</name>
    <dbReference type="NCBI Taxonomy" id="3095431"/>
    <lineage>
        <taxon>Bacteria</taxon>
        <taxon>Bacillati</taxon>
        <taxon>Actinomycetota</taxon>
        <taxon>Actinomycetes</taxon>
        <taxon>Pseudonocardiales</taxon>
        <taxon>Pseudonocardiaceae</taxon>
        <taxon>Lentzea</taxon>
    </lineage>
</organism>
<keyword evidence="3" id="KW-1185">Reference proteome</keyword>
<comment type="caution">
    <text evidence="2">The sequence shown here is derived from an EMBL/GenBank/DDBJ whole genome shotgun (WGS) entry which is preliminary data.</text>
</comment>
<accession>A0ABU4T9Y7</accession>
<gene>
    <name evidence="2" type="ORF">SK803_32615</name>
</gene>
<dbReference type="PROSITE" id="PS50837">
    <property type="entry name" value="NACHT"/>
    <property type="match status" value="1"/>
</dbReference>
<name>A0ABU4T9Y7_9PSEU</name>
<protein>
    <submittedName>
        <fullName evidence="2">NACHT domain-containing protein</fullName>
    </submittedName>
</protein>
<reference evidence="2 3" key="1">
    <citation type="submission" date="2023-11" db="EMBL/GenBank/DDBJ databases">
        <title>Lentzea sokolovensis, sp. nov., Lentzea kristufkii, sp. nov., and Lentzea miocenensis, sp. nov., rare actinobacteria from Sokolov Coal Basin, Miocene lacustrine sediment, Czech Republic.</title>
        <authorList>
            <person name="Lara A."/>
            <person name="Kotroba L."/>
            <person name="Nouioui I."/>
            <person name="Neumann-Schaal M."/>
            <person name="Mast Y."/>
            <person name="Chronakova A."/>
        </authorList>
    </citation>
    <scope>NUCLEOTIDE SEQUENCE [LARGE SCALE GENOMIC DNA]</scope>
    <source>
        <strain evidence="2 3">BCCO 10_0856</strain>
    </source>
</reference>
<evidence type="ECO:0000313" key="3">
    <source>
        <dbReference type="Proteomes" id="UP001285521"/>
    </source>
</evidence>
<reference evidence="2 3" key="2">
    <citation type="submission" date="2023-11" db="EMBL/GenBank/DDBJ databases">
        <authorList>
            <person name="Lara A.C."/>
            <person name="Chronakova A."/>
        </authorList>
    </citation>
    <scope>NUCLEOTIDE SEQUENCE [LARGE SCALE GENOMIC DNA]</scope>
    <source>
        <strain evidence="2 3">BCCO 10_0856</strain>
    </source>
</reference>
<proteinExistence type="predicted"/>
<evidence type="ECO:0000313" key="2">
    <source>
        <dbReference type="EMBL" id="MDX8034985.1"/>
    </source>
</evidence>
<dbReference type="CDD" id="cd02019">
    <property type="entry name" value="NK"/>
    <property type="match status" value="1"/>
</dbReference>
<dbReference type="PANTHER" id="PTHR46844">
    <property type="entry name" value="SLR5058 PROTEIN"/>
    <property type="match status" value="1"/>
</dbReference>
<dbReference type="Pfam" id="PF05729">
    <property type="entry name" value="NACHT"/>
    <property type="match status" value="1"/>
</dbReference>
<dbReference type="PANTHER" id="PTHR46844:SF1">
    <property type="entry name" value="SLR5058 PROTEIN"/>
    <property type="match status" value="1"/>
</dbReference>
<dbReference type="Gene3D" id="3.40.50.300">
    <property type="entry name" value="P-loop containing nucleotide triphosphate hydrolases"/>
    <property type="match status" value="1"/>
</dbReference>
<dbReference type="InterPro" id="IPR027417">
    <property type="entry name" value="P-loop_NTPase"/>
</dbReference>
<dbReference type="EMBL" id="JAXAVW010000031">
    <property type="protein sequence ID" value="MDX8034985.1"/>
    <property type="molecule type" value="Genomic_DNA"/>
</dbReference>
<dbReference type="RefSeq" id="WP_319969997.1">
    <property type="nucleotide sequence ID" value="NZ_JAXAVW010000031.1"/>
</dbReference>
<dbReference type="InterPro" id="IPR007111">
    <property type="entry name" value="NACHT_NTPase"/>
</dbReference>
<feature type="domain" description="NACHT" evidence="1">
    <location>
        <begin position="165"/>
        <end position="361"/>
    </location>
</feature>